<dbReference type="PANTHER" id="PTHR21137:SF35">
    <property type="entry name" value="ODORANT RECEPTOR 19A-RELATED"/>
    <property type="match status" value="1"/>
</dbReference>
<evidence type="ECO:0000256" key="2">
    <source>
        <dbReference type="ARBA" id="ARBA00022475"/>
    </source>
</evidence>
<evidence type="ECO:0000256" key="7">
    <source>
        <dbReference type="ARBA" id="ARBA00023136"/>
    </source>
</evidence>
<dbReference type="GO" id="GO:0005549">
    <property type="term" value="F:odorant binding"/>
    <property type="evidence" value="ECO:0007669"/>
    <property type="project" value="InterPro"/>
</dbReference>
<evidence type="ECO:0000256" key="1">
    <source>
        <dbReference type="ARBA" id="ARBA00004651"/>
    </source>
</evidence>
<keyword evidence="7" id="KW-0472">Membrane</keyword>
<organism evidence="10 11">
    <name type="scientific">Callosobruchus maculatus</name>
    <name type="common">Southern cowpea weevil</name>
    <name type="synonym">Pulse bruchid</name>
    <dbReference type="NCBI Taxonomy" id="64391"/>
    <lineage>
        <taxon>Eukaryota</taxon>
        <taxon>Metazoa</taxon>
        <taxon>Ecdysozoa</taxon>
        <taxon>Arthropoda</taxon>
        <taxon>Hexapoda</taxon>
        <taxon>Insecta</taxon>
        <taxon>Pterygota</taxon>
        <taxon>Neoptera</taxon>
        <taxon>Endopterygota</taxon>
        <taxon>Coleoptera</taxon>
        <taxon>Polyphaga</taxon>
        <taxon>Cucujiformia</taxon>
        <taxon>Chrysomeloidea</taxon>
        <taxon>Chrysomelidae</taxon>
        <taxon>Bruchinae</taxon>
        <taxon>Bruchini</taxon>
        <taxon>Callosobruchus</taxon>
    </lineage>
</organism>
<keyword evidence="11" id="KW-1185">Reference proteome</keyword>
<evidence type="ECO:0000256" key="3">
    <source>
        <dbReference type="ARBA" id="ARBA00022606"/>
    </source>
</evidence>
<comment type="subcellular location">
    <subcellularLocation>
        <location evidence="1">Cell membrane</location>
        <topology evidence="1">Multi-pass membrane protein</topology>
    </subcellularLocation>
</comment>
<sequence length="188" mass="21698">MILVTCTTFQFKLLNDELKSLFDEDLSTREAINKFHERYTKTINDRYSLHLAVLFFTLTTFEAALRSILFVVAGVAQIFMMCYTIPAQRLTDEANKAGESIYFSLWYNYPKYAKPLINLIARSHKKVKIVPCGIMELSLEQGLAVIKNMVSYAMFLKTMESMADNNIDSYFVDGVHITLDHTVKIYIY</sequence>
<keyword evidence="2" id="KW-1003">Cell membrane</keyword>
<dbReference type="GO" id="GO:0007165">
    <property type="term" value="P:signal transduction"/>
    <property type="evidence" value="ECO:0007669"/>
    <property type="project" value="UniProtKB-KW"/>
</dbReference>
<keyword evidence="4" id="KW-0812">Transmembrane</keyword>
<evidence type="ECO:0000256" key="6">
    <source>
        <dbReference type="ARBA" id="ARBA00022989"/>
    </source>
</evidence>
<protein>
    <recommendedName>
        <fullName evidence="12">Odorant receptor</fullName>
    </recommendedName>
</protein>
<keyword evidence="8" id="KW-0675">Receptor</keyword>
<keyword evidence="6" id="KW-1133">Transmembrane helix</keyword>
<reference evidence="10 11" key="1">
    <citation type="submission" date="2019-01" db="EMBL/GenBank/DDBJ databases">
        <authorList>
            <person name="Sayadi A."/>
        </authorList>
    </citation>
    <scope>NUCLEOTIDE SEQUENCE [LARGE SCALE GENOMIC DNA]</scope>
</reference>
<evidence type="ECO:0008006" key="12">
    <source>
        <dbReference type="Google" id="ProtNLM"/>
    </source>
</evidence>
<keyword evidence="9" id="KW-0807">Transducer</keyword>
<feature type="non-terminal residue" evidence="10">
    <location>
        <position position="188"/>
    </location>
</feature>
<dbReference type="GO" id="GO:0004984">
    <property type="term" value="F:olfactory receptor activity"/>
    <property type="evidence" value="ECO:0007669"/>
    <property type="project" value="InterPro"/>
</dbReference>
<dbReference type="Pfam" id="PF02949">
    <property type="entry name" value="7tm_6"/>
    <property type="match status" value="1"/>
</dbReference>
<name>A0A653CPF9_CALMS</name>
<evidence type="ECO:0000256" key="9">
    <source>
        <dbReference type="ARBA" id="ARBA00023224"/>
    </source>
</evidence>
<dbReference type="OrthoDB" id="6784258at2759"/>
<proteinExistence type="predicted"/>
<dbReference type="InterPro" id="IPR004117">
    <property type="entry name" value="7tm6_olfct_rcpt"/>
</dbReference>
<keyword evidence="3" id="KW-0716">Sensory transduction</keyword>
<dbReference type="EMBL" id="CAACVG010008413">
    <property type="protein sequence ID" value="VEN49692.1"/>
    <property type="molecule type" value="Genomic_DNA"/>
</dbReference>
<evidence type="ECO:0000313" key="10">
    <source>
        <dbReference type="EMBL" id="VEN49692.1"/>
    </source>
</evidence>
<dbReference type="AlphaFoldDB" id="A0A653CPF9"/>
<keyword evidence="5" id="KW-0552">Olfaction</keyword>
<evidence type="ECO:0000313" key="11">
    <source>
        <dbReference type="Proteomes" id="UP000410492"/>
    </source>
</evidence>
<evidence type="ECO:0000256" key="8">
    <source>
        <dbReference type="ARBA" id="ARBA00023170"/>
    </source>
</evidence>
<gene>
    <name evidence="10" type="ORF">CALMAC_LOCUS10729</name>
</gene>
<dbReference type="PANTHER" id="PTHR21137">
    <property type="entry name" value="ODORANT RECEPTOR"/>
    <property type="match status" value="1"/>
</dbReference>
<evidence type="ECO:0000256" key="4">
    <source>
        <dbReference type="ARBA" id="ARBA00022692"/>
    </source>
</evidence>
<evidence type="ECO:0000256" key="5">
    <source>
        <dbReference type="ARBA" id="ARBA00022725"/>
    </source>
</evidence>
<dbReference type="Proteomes" id="UP000410492">
    <property type="component" value="Unassembled WGS sequence"/>
</dbReference>
<dbReference type="GO" id="GO:0005886">
    <property type="term" value="C:plasma membrane"/>
    <property type="evidence" value="ECO:0007669"/>
    <property type="project" value="UniProtKB-SubCell"/>
</dbReference>
<accession>A0A653CPF9</accession>